<dbReference type="EMBL" id="HACG01049910">
    <property type="protein sequence ID" value="CEK96775.1"/>
    <property type="molecule type" value="Transcribed_RNA"/>
</dbReference>
<organism evidence="1">
    <name type="scientific">Arion vulgaris</name>
    <dbReference type="NCBI Taxonomy" id="1028688"/>
    <lineage>
        <taxon>Eukaryota</taxon>
        <taxon>Metazoa</taxon>
        <taxon>Spiralia</taxon>
        <taxon>Lophotrochozoa</taxon>
        <taxon>Mollusca</taxon>
        <taxon>Gastropoda</taxon>
        <taxon>Heterobranchia</taxon>
        <taxon>Euthyneura</taxon>
        <taxon>Panpulmonata</taxon>
        <taxon>Eupulmonata</taxon>
        <taxon>Stylommatophora</taxon>
        <taxon>Helicina</taxon>
        <taxon>Arionoidea</taxon>
        <taxon>Arionidae</taxon>
        <taxon>Arion</taxon>
    </lineage>
</organism>
<protein>
    <submittedName>
        <fullName evidence="1">Uncharacterized protein</fullName>
    </submittedName>
</protein>
<evidence type="ECO:0000313" key="1">
    <source>
        <dbReference type="EMBL" id="CEK96775.1"/>
    </source>
</evidence>
<sequence length="86" mass="10257">MSQKLKYHVYIKHHWFRYNTNEMTVSWKMRLGTTKMIGETGNYINLNVSIKMVKEQARDLVLQVDCDEKNIVLQKDILHEETSLTQ</sequence>
<dbReference type="AlphaFoldDB" id="A0A0B7BX47"/>
<proteinExistence type="predicted"/>
<gene>
    <name evidence="1" type="primary">ORF213415</name>
</gene>
<name>A0A0B7BX47_9EUPU</name>
<accession>A0A0B7BX47</accession>
<reference evidence="1" key="1">
    <citation type="submission" date="2014-12" db="EMBL/GenBank/DDBJ databases">
        <title>Insight into the proteome of Arion vulgaris.</title>
        <authorList>
            <person name="Aradska J."/>
            <person name="Bulat T."/>
            <person name="Smidak R."/>
            <person name="Sarate P."/>
            <person name="Gangsoo J."/>
            <person name="Sialana F."/>
            <person name="Bilban M."/>
            <person name="Lubec G."/>
        </authorList>
    </citation>
    <scope>NUCLEOTIDE SEQUENCE</scope>
    <source>
        <tissue evidence="1">Skin</tissue>
    </source>
</reference>